<keyword evidence="3" id="KW-0670">Pyruvate</keyword>
<dbReference type="SUPFAM" id="SSF52518">
    <property type="entry name" value="Thiamin diphosphate-binding fold (THDP-binding)"/>
    <property type="match status" value="1"/>
</dbReference>
<sequence>MAFKLTELPKKELPISPGHRVCAGCPEPMIIKQAILASKEPVVVGEATGCFEVSSCIFPYTSWNVNWYHNAFENAAAIVSGMEAAYKALSKRGKITEPINFIAFGGDGGTYDIGFQALSGAMERGHRMLYICMDNQAYMNTGIQRSGATPLGAWTTTCHVGKVRPGNVRASLRKDIVAIMAAHDIAYAAQASLSHWNDFMRKVEKALSYDGPSFITVLAPCPRGWRFPASETVNIAKLAVETGFWPLYEVDNGQWNVTFKPRTLKPLEDFLKTQGRYAHLFKSDEGKEVIEHIKELVQYKLNYINHMAEATKGCEMNIFGRCALPDID</sequence>
<dbReference type="GO" id="GO:0044281">
    <property type="term" value="P:small molecule metabolic process"/>
    <property type="evidence" value="ECO:0007669"/>
    <property type="project" value="UniProtKB-ARBA"/>
</dbReference>
<dbReference type="InterPro" id="IPR051479">
    <property type="entry name" value="PorB-like"/>
</dbReference>
<dbReference type="EMBL" id="DRUY01000049">
    <property type="protein sequence ID" value="HHI65179.1"/>
    <property type="molecule type" value="Genomic_DNA"/>
</dbReference>
<organism evidence="3">
    <name type="scientific">Thermodesulfobium narugense</name>
    <dbReference type="NCBI Taxonomy" id="184064"/>
    <lineage>
        <taxon>Bacteria</taxon>
        <taxon>Pseudomonadati</taxon>
        <taxon>Thermodesulfobiota</taxon>
        <taxon>Thermodesulfobiia</taxon>
        <taxon>Thermodesulfobiales</taxon>
        <taxon>Thermodesulfobiaceae</taxon>
        <taxon>Thermodesulfobium</taxon>
    </lineage>
</organism>
<dbReference type="Pfam" id="PF02775">
    <property type="entry name" value="TPP_enzyme_C"/>
    <property type="match status" value="1"/>
</dbReference>
<name>A0A7C5KB95_9BACT</name>
<reference evidence="3" key="1">
    <citation type="journal article" date="2020" name="mSystems">
        <title>Genome- and Community-Level Interaction Insights into Carbon Utilization and Element Cycling Functions of Hydrothermarchaeota in Hydrothermal Sediment.</title>
        <authorList>
            <person name="Zhou Z."/>
            <person name="Liu Y."/>
            <person name="Xu W."/>
            <person name="Pan J."/>
            <person name="Luo Z.H."/>
            <person name="Li M."/>
        </authorList>
    </citation>
    <scope>NUCLEOTIDE SEQUENCE [LARGE SCALE GENOMIC DNA]</scope>
    <source>
        <strain evidence="3">SpSt-1019</strain>
    </source>
</reference>
<comment type="caution">
    <text evidence="3">The sequence shown here is derived from an EMBL/GenBank/DDBJ whole genome shotgun (WGS) entry which is preliminary data.</text>
</comment>
<evidence type="ECO:0000259" key="2">
    <source>
        <dbReference type="Pfam" id="PF02775"/>
    </source>
</evidence>
<gene>
    <name evidence="3" type="ORF">ENL70_01350</name>
</gene>
<keyword evidence="1" id="KW-0560">Oxidoreductase</keyword>
<dbReference type="CDD" id="cd03376">
    <property type="entry name" value="TPP_PFOR_porB_like"/>
    <property type="match status" value="1"/>
</dbReference>
<evidence type="ECO:0000313" key="3">
    <source>
        <dbReference type="EMBL" id="HHI65179.1"/>
    </source>
</evidence>
<proteinExistence type="predicted"/>
<accession>A0A7C5KB95</accession>
<dbReference type="PANTHER" id="PTHR42897:SF2">
    <property type="entry name" value="PYRUVATE SYNTHASE SUBUNIT PORB"/>
    <property type="match status" value="1"/>
</dbReference>
<evidence type="ECO:0000256" key="1">
    <source>
        <dbReference type="ARBA" id="ARBA00023002"/>
    </source>
</evidence>
<dbReference type="GO" id="GO:0016491">
    <property type="term" value="F:oxidoreductase activity"/>
    <property type="evidence" value="ECO:0007669"/>
    <property type="project" value="UniProtKB-KW"/>
</dbReference>
<feature type="domain" description="Thiamine pyrophosphate enzyme TPP-binding" evidence="2">
    <location>
        <begin position="49"/>
        <end position="217"/>
    </location>
</feature>
<dbReference type="InterPro" id="IPR011766">
    <property type="entry name" value="TPP_enzyme_TPP-bd"/>
</dbReference>
<dbReference type="AlphaFoldDB" id="A0A7C5KB95"/>
<dbReference type="InterPro" id="IPR029061">
    <property type="entry name" value="THDP-binding"/>
</dbReference>
<protein>
    <submittedName>
        <fullName evidence="3">Pyruvate ferredoxin oxidoreductase</fullName>
    </submittedName>
</protein>
<dbReference type="Gene3D" id="3.40.50.970">
    <property type="match status" value="1"/>
</dbReference>
<dbReference type="PANTHER" id="PTHR42897">
    <property type="entry name" value="PYRUVATE SYNTHASE SUBUNIT PORB"/>
    <property type="match status" value="1"/>
</dbReference>
<dbReference type="GO" id="GO:0030976">
    <property type="term" value="F:thiamine pyrophosphate binding"/>
    <property type="evidence" value="ECO:0007669"/>
    <property type="project" value="InterPro"/>
</dbReference>